<evidence type="ECO:0000256" key="1">
    <source>
        <dbReference type="SAM" id="MobiDB-lite"/>
    </source>
</evidence>
<evidence type="ECO:0000313" key="2">
    <source>
        <dbReference type="EMBL" id="VEL20930.1"/>
    </source>
</evidence>
<organism evidence="2 3">
    <name type="scientific">Protopolystoma xenopodis</name>
    <dbReference type="NCBI Taxonomy" id="117903"/>
    <lineage>
        <taxon>Eukaryota</taxon>
        <taxon>Metazoa</taxon>
        <taxon>Spiralia</taxon>
        <taxon>Lophotrochozoa</taxon>
        <taxon>Platyhelminthes</taxon>
        <taxon>Monogenea</taxon>
        <taxon>Polyopisthocotylea</taxon>
        <taxon>Polystomatidea</taxon>
        <taxon>Polystomatidae</taxon>
        <taxon>Protopolystoma</taxon>
    </lineage>
</organism>
<proteinExistence type="predicted"/>
<name>A0A3S5AD72_9PLAT</name>
<keyword evidence="3" id="KW-1185">Reference proteome</keyword>
<feature type="compositionally biased region" description="Basic and acidic residues" evidence="1">
    <location>
        <begin position="101"/>
        <end position="112"/>
    </location>
</feature>
<gene>
    <name evidence="2" type="ORF">PXEA_LOCUS14370</name>
</gene>
<protein>
    <submittedName>
        <fullName evidence="2">Uncharacterized protein</fullName>
    </submittedName>
</protein>
<comment type="caution">
    <text evidence="2">The sequence shown here is derived from an EMBL/GenBank/DDBJ whole genome shotgun (WGS) entry which is preliminary data.</text>
</comment>
<feature type="region of interest" description="Disordered" evidence="1">
    <location>
        <begin position="78"/>
        <end position="112"/>
    </location>
</feature>
<reference evidence="2" key="1">
    <citation type="submission" date="2018-11" db="EMBL/GenBank/DDBJ databases">
        <authorList>
            <consortium name="Pathogen Informatics"/>
        </authorList>
    </citation>
    <scope>NUCLEOTIDE SEQUENCE</scope>
</reference>
<evidence type="ECO:0000313" key="3">
    <source>
        <dbReference type="Proteomes" id="UP000784294"/>
    </source>
</evidence>
<dbReference type="AlphaFoldDB" id="A0A3S5AD72"/>
<dbReference type="Proteomes" id="UP000784294">
    <property type="component" value="Unassembled WGS sequence"/>
</dbReference>
<accession>A0A3S5AD72</accession>
<dbReference type="EMBL" id="CAAALY010048638">
    <property type="protein sequence ID" value="VEL20930.1"/>
    <property type="molecule type" value="Genomic_DNA"/>
</dbReference>
<sequence>MLNLCSAFVRRVAGIVLSSCFGERSDDVRPMTDESSARIHRGRRAVRRGLICINLQSHFFGEASSRIPSTRPFRRRESFSVTVAAPATRSGHLEPTTPGSSRHEKTLENSSI</sequence>